<dbReference type="AlphaFoldDB" id="A0A2G8L285"/>
<evidence type="ECO:0000256" key="1">
    <source>
        <dbReference type="SAM" id="MobiDB-lite"/>
    </source>
</evidence>
<feature type="compositionally biased region" description="Polar residues" evidence="1">
    <location>
        <begin position="164"/>
        <end position="175"/>
    </location>
</feature>
<dbReference type="EMBL" id="MRZV01000254">
    <property type="protein sequence ID" value="PIK54325.1"/>
    <property type="molecule type" value="Genomic_DNA"/>
</dbReference>
<feature type="compositionally biased region" description="Polar residues" evidence="1">
    <location>
        <begin position="102"/>
        <end position="124"/>
    </location>
</feature>
<gene>
    <name evidence="2" type="ORF">BSL78_08800</name>
</gene>
<name>A0A2G8L285_STIJA</name>
<accession>A0A2G8L285</accession>
<feature type="compositionally biased region" description="Basic and acidic residues" evidence="1">
    <location>
        <begin position="82"/>
        <end position="101"/>
    </location>
</feature>
<comment type="caution">
    <text evidence="2">The sequence shown here is derived from an EMBL/GenBank/DDBJ whole genome shotgun (WGS) entry which is preliminary data.</text>
</comment>
<reference evidence="2 3" key="1">
    <citation type="journal article" date="2017" name="PLoS Biol.">
        <title>The sea cucumber genome provides insights into morphological evolution and visceral regeneration.</title>
        <authorList>
            <person name="Zhang X."/>
            <person name="Sun L."/>
            <person name="Yuan J."/>
            <person name="Sun Y."/>
            <person name="Gao Y."/>
            <person name="Zhang L."/>
            <person name="Li S."/>
            <person name="Dai H."/>
            <person name="Hamel J.F."/>
            <person name="Liu C."/>
            <person name="Yu Y."/>
            <person name="Liu S."/>
            <person name="Lin W."/>
            <person name="Guo K."/>
            <person name="Jin S."/>
            <person name="Xu P."/>
            <person name="Storey K.B."/>
            <person name="Huan P."/>
            <person name="Zhang T."/>
            <person name="Zhou Y."/>
            <person name="Zhang J."/>
            <person name="Lin C."/>
            <person name="Li X."/>
            <person name="Xing L."/>
            <person name="Huo D."/>
            <person name="Sun M."/>
            <person name="Wang L."/>
            <person name="Mercier A."/>
            <person name="Li F."/>
            <person name="Yang H."/>
            <person name="Xiang J."/>
        </authorList>
    </citation>
    <scope>NUCLEOTIDE SEQUENCE [LARGE SCALE GENOMIC DNA]</scope>
    <source>
        <strain evidence="2">Shaxun</strain>
        <tissue evidence="2">Muscle</tissue>
    </source>
</reference>
<keyword evidence="3" id="KW-1185">Reference proteome</keyword>
<sequence length="175" mass="19643">MDSFHDKKENVNPPKQDSRHPSETTTGKKNGKLDSSVRKSHSKSPVRHGNPEKAGSVSAGNTPQKAEKGKQRQSAFQSPLNKRRENRSDGEHLEEEIHHNDSSITRSKSFTSPSRSNRRANTPENNHRKKTVNGNGAQFVVGGDSTDEEVPWNDRSRRRRKSGGPNNNSKYRCHP</sequence>
<dbReference type="Proteomes" id="UP000230750">
    <property type="component" value="Unassembled WGS sequence"/>
</dbReference>
<evidence type="ECO:0000313" key="3">
    <source>
        <dbReference type="Proteomes" id="UP000230750"/>
    </source>
</evidence>
<organism evidence="2 3">
    <name type="scientific">Stichopus japonicus</name>
    <name type="common">Sea cucumber</name>
    <dbReference type="NCBI Taxonomy" id="307972"/>
    <lineage>
        <taxon>Eukaryota</taxon>
        <taxon>Metazoa</taxon>
        <taxon>Echinodermata</taxon>
        <taxon>Eleutherozoa</taxon>
        <taxon>Echinozoa</taxon>
        <taxon>Holothuroidea</taxon>
        <taxon>Aspidochirotacea</taxon>
        <taxon>Aspidochirotida</taxon>
        <taxon>Stichopodidae</taxon>
        <taxon>Apostichopus</taxon>
    </lineage>
</organism>
<proteinExistence type="predicted"/>
<evidence type="ECO:0000313" key="2">
    <source>
        <dbReference type="EMBL" id="PIK54325.1"/>
    </source>
</evidence>
<protein>
    <submittedName>
        <fullName evidence="2">Uncharacterized protein</fullName>
    </submittedName>
</protein>
<feature type="region of interest" description="Disordered" evidence="1">
    <location>
        <begin position="1"/>
        <end position="175"/>
    </location>
</feature>
<feature type="compositionally biased region" description="Basic and acidic residues" evidence="1">
    <location>
        <begin position="1"/>
        <end position="22"/>
    </location>
</feature>